<dbReference type="GO" id="GO:0022857">
    <property type="term" value="F:transmembrane transporter activity"/>
    <property type="evidence" value="ECO:0007669"/>
    <property type="project" value="InterPro"/>
</dbReference>
<feature type="transmembrane region" description="Helical" evidence="6">
    <location>
        <begin position="329"/>
        <end position="353"/>
    </location>
</feature>
<feature type="transmembrane region" description="Helical" evidence="6">
    <location>
        <begin position="297"/>
        <end position="317"/>
    </location>
</feature>
<keyword evidence="3 6" id="KW-0812">Transmembrane</keyword>
<keyword evidence="11" id="KW-1185">Reference proteome</keyword>
<dbReference type="PANTHER" id="PTHR11662:SF399">
    <property type="entry name" value="FI19708P1-RELATED"/>
    <property type="match status" value="1"/>
</dbReference>
<dbReference type="InterPro" id="IPR011701">
    <property type="entry name" value="MFS"/>
</dbReference>
<evidence type="ECO:0000256" key="6">
    <source>
        <dbReference type="SAM" id="Phobius"/>
    </source>
</evidence>
<accession>A0A1I3B0U2</accession>
<name>A0A1I3B0U2_9ACTN</name>
<proteinExistence type="predicted"/>
<dbReference type="InterPro" id="IPR050382">
    <property type="entry name" value="MFS_Na/Anion_cotransporter"/>
</dbReference>
<dbReference type="Proteomes" id="UP000533017">
    <property type="component" value="Unassembled WGS sequence"/>
</dbReference>
<sequence length="391" mass="41997">MMKELDLSAADIGLMASVFSWTYAVMQLPAGHLIDRLGSRRVYTVAVTLWSLATLATGLCYRLPQFLAARLVLGVGEAPCFPASAKITTRWFPRRERGTATGIWDSSSKWGPALAPLLLVPVMVHWGWRALFVVTGVLGLIFVVAFWIGYRDPDGSRRLSAEERDLIQADAEAQDAPAEQEAEAVSWPRLFTQRTVWGMILGFFCTIWIWNIFLAFLPLYLVRTQGIDLAKLGLYASIPWLGGVVGDVGGGFLTTRLIARGVGSPLKVRRMLILACALLAGASVMLVPSAHGLAPTLVLLTLALCFISAITGSAWAIPGDVAPQHQVASVGAIQNFGGYFGGAFSPLVAGLIVDRTDSWSPAFYTGGVVAALAGLCYWFIVRRPIAGSAAA</sequence>
<dbReference type="InterPro" id="IPR036259">
    <property type="entry name" value="MFS_trans_sf"/>
</dbReference>
<protein>
    <submittedName>
        <fullName evidence="8">MFS family permease</fullName>
    </submittedName>
    <submittedName>
        <fullName evidence="9">Sugar phosphate permease</fullName>
    </submittedName>
</protein>
<dbReference type="EMBL" id="FOOI01000021">
    <property type="protein sequence ID" value="SFH55569.1"/>
    <property type="molecule type" value="Genomic_DNA"/>
</dbReference>
<feature type="transmembrane region" description="Helical" evidence="6">
    <location>
        <begin position="42"/>
        <end position="64"/>
    </location>
</feature>
<feature type="transmembrane region" description="Helical" evidence="6">
    <location>
        <begin position="271"/>
        <end position="291"/>
    </location>
</feature>
<comment type="subcellular location">
    <subcellularLocation>
        <location evidence="1">Cell membrane</location>
        <topology evidence="1">Multi-pass membrane protein</topology>
    </subcellularLocation>
</comment>
<evidence type="ECO:0000313" key="9">
    <source>
        <dbReference type="EMBL" id="SFH55569.1"/>
    </source>
</evidence>
<dbReference type="PIRSF" id="PIRSF002808">
    <property type="entry name" value="Hexose_phosphate_transp"/>
    <property type="match status" value="1"/>
</dbReference>
<feature type="transmembrane region" description="Helical" evidence="6">
    <location>
        <begin position="359"/>
        <end position="380"/>
    </location>
</feature>
<evidence type="ECO:0000256" key="5">
    <source>
        <dbReference type="ARBA" id="ARBA00023136"/>
    </source>
</evidence>
<dbReference type="InterPro" id="IPR000849">
    <property type="entry name" value="Sugar_P_transporter"/>
</dbReference>
<dbReference type="Proteomes" id="UP000199052">
    <property type="component" value="Unassembled WGS sequence"/>
</dbReference>
<keyword evidence="4 6" id="KW-1133">Transmembrane helix</keyword>
<dbReference type="CDD" id="cd17319">
    <property type="entry name" value="MFS_ExuT_GudP_like"/>
    <property type="match status" value="1"/>
</dbReference>
<dbReference type="PANTHER" id="PTHR11662">
    <property type="entry name" value="SOLUTE CARRIER FAMILY 17"/>
    <property type="match status" value="1"/>
</dbReference>
<feature type="transmembrane region" description="Helical" evidence="6">
    <location>
        <begin position="12"/>
        <end position="30"/>
    </location>
</feature>
<dbReference type="Pfam" id="PF07690">
    <property type="entry name" value="MFS_1"/>
    <property type="match status" value="1"/>
</dbReference>
<dbReference type="PROSITE" id="PS50850">
    <property type="entry name" value="MFS"/>
    <property type="match status" value="1"/>
</dbReference>
<gene>
    <name evidence="8" type="ORF">FHR37_003120</name>
    <name evidence="9" type="ORF">SAMN05421678_12158</name>
</gene>
<reference evidence="9 10" key="1">
    <citation type="submission" date="2016-10" db="EMBL/GenBank/DDBJ databases">
        <authorList>
            <person name="de Groot N.N."/>
        </authorList>
    </citation>
    <scope>NUCLEOTIDE SEQUENCE [LARGE SCALE GENOMIC DNA]</scope>
    <source>
        <strain evidence="9 10">CPCC 202808</strain>
    </source>
</reference>
<dbReference type="AlphaFoldDB" id="A0A1I3B0U2"/>
<keyword evidence="5 6" id="KW-0472">Membrane</keyword>
<evidence type="ECO:0000256" key="1">
    <source>
        <dbReference type="ARBA" id="ARBA00004651"/>
    </source>
</evidence>
<dbReference type="OrthoDB" id="8596007at2"/>
<evidence type="ECO:0000256" key="4">
    <source>
        <dbReference type="ARBA" id="ARBA00022989"/>
    </source>
</evidence>
<feature type="domain" description="Major facilitator superfamily (MFS) profile" evidence="7">
    <location>
        <begin position="1"/>
        <end position="385"/>
    </location>
</feature>
<dbReference type="STRING" id="504797.SAMN05421678_12158"/>
<organism evidence="9 10">
    <name type="scientific">Actinopolymorpha cephalotaxi</name>
    <dbReference type="NCBI Taxonomy" id="504797"/>
    <lineage>
        <taxon>Bacteria</taxon>
        <taxon>Bacillati</taxon>
        <taxon>Actinomycetota</taxon>
        <taxon>Actinomycetes</taxon>
        <taxon>Propionibacteriales</taxon>
        <taxon>Actinopolymorphaceae</taxon>
        <taxon>Actinopolymorpha</taxon>
    </lineage>
</organism>
<evidence type="ECO:0000313" key="8">
    <source>
        <dbReference type="EMBL" id="NYH84269.1"/>
    </source>
</evidence>
<evidence type="ECO:0000259" key="7">
    <source>
        <dbReference type="PROSITE" id="PS50850"/>
    </source>
</evidence>
<feature type="transmembrane region" description="Helical" evidence="6">
    <location>
        <begin position="240"/>
        <end position="259"/>
    </location>
</feature>
<dbReference type="GO" id="GO:0005886">
    <property type="term" value="C:plasma membrane"/>
    <property type="evidence" value="ECO:0007669"/>
    <property type="project" value="UniProtKB-SubCell"/>
</dbReference>
<evidence type="ECO:0000256" key="3">
    <source>
        <dbReference type="ARBA" id="ARBA00022692"/>
    </source>
</evidence>
<feature type="transmembrane region" description="Helical" evidence="6">
    <location>
        <begin position="126"/>
        <end position="150"/>
    </location>
</feature>
<keyword evidence="2" id="KW-1003">Cell membrane</keyword>
<evidence type="ECO:0000313" key="11">
    <source>
        <dbReference type="Proteomes" id="UP000533017"/>
    </source>
</evidence>
<evidence type="ECO:0000256" key="2">
    <source>
        <dbReference type="ARBA" id="ARBA00022475"/>
    </source>
</evidence>
<dbReference type="EMBL" id="JACBZA010000001">
    <property type="protein sequence ID" value="NYH84269.1"/>
    <property type="molecule type" value="Genomic_DNA"/>
</dbReference>
<dbReference type="Gene3D" id="1.20.1250.20">
    <property type="entry name" value="MFS general substrate transporter like domains"/>
    <property type="match status" value="2"/>
</dbReference>
<reference evidence="8 11" key="2">
    <citation type="submission" date="2020-07" db="EMBL/GenBank/DDBJ databases">
        <title>Sequencing the genomes of 1000 actinobacteria strains.</title>
        <authorList>
            <person name="Klenk H.-P."/>
        </authorList>
    </citation>
    <scope>NUCLEOTIDE SEQUENCE [LARGE SCALE GENOMIC DNA]</scope>
    <source>
        <strain evidence="8 11">DSM 45117</strain>
    </source>
</reference>
<evidence type="ECO:0000313" key="10">
    <source>
        <dbReference type="Proteomes" id="UP000199052"/>
    </source>
</evidence>
<feature type="transmembrane region" description="Helical" evidence="6">
    <location>
        <begin position="196"/>
        <end position="220"/>
    </location>
</feature>
<dbReference type="InterPro" id="IPR020846">
    <property type="entry name" value="MFS_dom"/>
</dbReference>
<dbReference type="SUPFAM" id="SSF103473">
    <property type="entry name" value="MFS general substrate transporter"/>
    <property type="match status" value="1"/>
</dbReference>